<feature type="domain" description="Acyl-CoA dehydrogenase/oxidase C-terminal" evidence="6">
    <location>
        <begin position="174"/>
        <end position="284"/>
    </location>
</feature>
<dbReference type="Pfam" id="PF00441">
    <property type="entry name" value="Acyl-CoA_dh_1"/>
    <property type="match status" value="1"/>
</dbReference>
<accession>A0A9X2KM37</accession>
<dbReference type="Gene3D" id="1.10.540.10">
    <property type="entry name" value="Acyl-CoA dehydrogenase/oxidase, N-terminal domain"/>
    <property type="match status" value="1"/>
</dbReference>
<dbReference type="PANTHER" id="PTHR43884:SF20">
    <property type="entry name" value="ACYL-COA DEHYDROGENASE FADE28"/>
    <property type="match status" value="1"/>
</dbReference>
<comment type="similarity">
    <text evidence="2">Belongs to the acyl-CoA dehydrogenase family.</text>
</comment>
<dbReference type="InterPro" id="IPR036250">
    <property type="entry name" value="AcylCo_DH-like_C"/>
</dbReference>
<evidence type="ECO:0000259" key="6">
    <source>
        <dbReference type="Pfam" id="PF00441"/>
    </source>
</evidence>
<comment type="cofactor">
    <cofactor evidence="1">
        <name>FAD</name>
        <dbReference type="ChEBI" id="CHEBI:57692"/>
    </cofactor>
</comment>
<sequence length="323" mass="33140">MNEQQQMLADMADGLFAELGPKATVAGHWGRIAEAGLTGLLVSDANGGFGGSWADALLVFRLAGYHALALPLVEAVVAARLSGVLDGLGSLAMRCEGVIDNGAFTGTVGGIAWGRDADYVIAAAPDGGAMLLRRGDATVREGRSIAGEPRDAWVVERAACTPIDGIDVAAIGAFVRVAQSAGALDAALALAVAHVNDRKQFGRPLAKFQAVQQSLATLACEAAAVNCAALAAAMALDARDASYAVAAAKTRAGEAIGEATAIAHQVHGAIGFTEEYGLHPLTRRLWCWRSEFGGDGHWASVLGGRIAAAGPARFWPDLTAIST</sequence>
<dbReference type="RefSeq" id="WP_254293699.1">
    <property type="nucleotide sequence ID" value="NZ_JAMLDX010000009.1"/>
</dbReference>
<dbReference type="EMBL" id="JAMLDX010000009">
    <property type="protein sequence ID" value="MCP3731262.1"/>
    <property type="molecule type" value="Genomic_DNA"/>
</dbReference>
<gene>
    <name evidence="7" type="ORF">M9978_12575</name>
</gene>
<dbReference type="GO" id="GO:0050660">
    <property type="term" value="F:flavin adenine dinucleotide binding"/>
    <property type="evidence" value="ECO:0007669"/>
    <property type="project" value="InterPro"/>
</dbReference>
<protein>
    <submittedName>
        <fullName evidence="7">Acyl-CoA/acyl-ACP dehydrogenase</fullName>
    </submittedName>
</protein>
<comment type="caution">
    <text evidence="7">The sequence shown here is derived from an EMBL/GenBank/DDBJ whole genome shotgun (WGS) entry which is preliminary data.</text>
</comment>
<keyword evidence="5" id="KW-0560">Oxidoreductase</keyword>
<evidence type="ECO:0000256" key="5">
    <source>
        <dbReference type="ARBA" id="ARBA00023002"/>
    </source>
</evidence>
<keyword evidence="4" id="KW-0274">FAD</keyword>
<evidence type="ECO:0000256" key="2">
    <source>
        <dbReference type="ARBA" id="ARBA00009347"/>
    </source>
</evidence>
<name>A0A9X2KM37_9SPHN</name>
<evidence type="ECO:0000256" key="3">
    <source>
        <dbReference type="ARBA" id="ARBA00022630"/>
    </source>
</evidence>
<dbReference type="SUPFAM" id="SSF47203">
    <property type="entry name" value="Acyl-CoA dehydrogenase C-terminal domain-like"/>
    <property type="match status" value="1"/>
</dbReference>
<reference evidence="7" key="1">
    <citation type="submission" date="2022-05" db="EMBL/GenBank/DDBJ databases">
        <title>Sphingomonas sp. strain MG17 Genome sequencing and assembly.</title>
        <authorList>
            <person name="Kim I."/>
        </authorList>
    </citation>
    <scope>NUCLEOTIDE SEQUENCE</scope>
    <source>
        <strain evidence="7">MG17</strain>
    </source>
</reference>
<dbReference type="PANTHER" id="PTHR43884">
    <property type="entry name" value="ACYL-COA DEHYDROGENASE"/>
    <property type="match status" value="1"/>
</dbReference>
<evidence type="ECO:0000256" key="4">
    <source>
        <dbReference type="ARBA" id="ARBA00022827"/>
    </source>
</evidence>
<dbReference type="InterPro" id="IPR009100">
    <property type="entry name" value="AcylCoA_DH/oxidase_NM_dom_sf"/>
</dbReference>
<dbReference type="InterPro" id="IPR037069">
    <property type="entry name" value="AcylCoA_DH/ox_N_sf"/>
</dbReference>
<dbReference type="InterPro" id="IPR009075">
    <property type="entry name" value="AcylCo_DH/oxidase_C"/>
</dbReference>
<dbReference type="Gene3D" id="1.20.140.10">
    <property type="entry name" value="Butyryl-CoA Dehydrogenase, subunit A, domain 3"/>
    <property type="match status" value="1"/>
</dbReference>
<dbReference type="SUPFAM" id="SSF56645">
    <property type="entry name" value="Acyl-CoA dehydrogenase NM domain-like"/>
    <property type="match status" value="1"/>
</dbReference>
<evidence type="ECO:0000256" key="1">
    <source>
        <dbReference type="ARBA" id="ARBA00001974"/>
    </source>
</evidence>
<keyword evidence="3" id="KW-0285">Flavoprotein</keyword>
<evidence type="ECO:0000313" key="7">
    <source>
        <dbReference type="EMBL" id="MCP3731262.1"/>
    </source>
</evidence>
<dbReference type="AlphaFoldDB" id="A0A9X2KM37"/>
<dbReference type="Proteomes" id="UP001139451">
    <property type="component" value="Unassembled WGS sequence"/>
</dbReference>
<dbReference type="GO" id="GO:0003995">
    <property type="term" value="F:acyl-CoA dehydrogenase activity"/>
    <property type="evidence" value="ECO:0007669"/>
    <property type="project" value="TreeGrafter"/>
</dbReference>
<organism evidence="7 8">
    <name type="scientific">Sphingomonas tagetis</name>
    <dbReference type="NCBI Taxonomy" id="2949092"/>
    <lineage>
        <taxon>Bacteria</taxon>
        <taxon>Pseudomonadati</taxon>
        <taxon>Pseudomonadota</taxon>
        <taxon>Alphaproteobacteria</taxon>
        <taxon>Sphingomonadales</taxon>
        <taxon>Sphingomonadaceae</taxon>
        <taxon>Sphingomonas</taxon>
    </lineage>
</organism>
<evidence type="ECO:0000313" key="8">
    <source>
        <dbReference type="Proteomes" id="UP001139451"/>
    </source>
</evidence>
<proteinExistence type="inferred from homology"/>
<keyword evidence="8" id="KW-1185">Reference proteome</keyword>